<sequence length="293" mass="30718">MLPSLDRLAFFAATLEAGSFTAAAARLGVTKSLVSQQVARLEQELRTTLITRTSRRLSPTEAGAALHARCAPALAEAVAALAEVAEGAGPAGTLRIAAPLDYGTAVIAPAVARFIAAHPACPVELRLADAVHDLMAERLDLAIRTGWLREEPGSYATRRLGSFRQLLVCTPGRAGLESPAALAGLPWIAHARLKDPCRWRFRRDGTAEAVPVETRAVATVDTTPAVRALVLAGTGYAVLPDYAVAEDLAAGRLVAPLPGWVLPEGGVIALLPPARFRPARVRLFLGLLAKGGA</sequence>
<dbReference type="PRINTS" id="PR00039">
    <property type="entry name" value="HTHLYSR"/>
</dbReference>
<evidence type="ECO:0000313" key="6">
    <source>
        <dbReference type="EMBL" id="SFK50614.1"/>
    </source>
</evidence>
<reference evidence="6 7" key="1">
    <citation type="submission" date="2016-10" db="EMBL/GenBank/DDBJ databases">
        <authorList>
            <person name="de Groot N.N."/>
        </authorList>
    </citation>
    <scope>NUCLEOTIDE SEQUENCE [LARGE SCALE GENOMIC DNA]</scope>
    <source>
        <strain evidence="6 7">DSM 19981</strain>
    </source>
</reference>
<name>A0A1I4A2M9_9PROT</name>
<keyword evidence="2" id="KW-0805">Transcription regulation</keyword>
<evidence type="ECO:0000256" key="1">
    <source>
        <dbReference type="ARBA" id="ARBA00009437"/>
    </source>
</evidence>
<dbReference type="Pfam" id="PF03466">
    <property type="entry name" value="LysR_substrate"/>
    <property type="match status" value="1"/>
</dbReference>
<dbReference type="SUPFAM" id="SSF46785">
    <property type="entry name" value="Winged helix' DNA-binding domain"/>
    <property type="match status" value="1"/>
</dbReference>
<gene>
    <name evidence="6" type="ORF">SAMN02745775_10392</name>
</gene>
<feature type="domain" description="HTH lysR-type" evidence="5">
    <location>
        <begin position="3"/>
        <end position="60"/>
    </location>
</feature>
<dbReference type="FunFam" id="1.10.10.10:FF:000001">
    <property type="entry name" value="LysR family transcriptional regulator"/>
    <property type="match status" value="1"/>
</dbReference>
<dbReference type="InterPro" id="IPR005119">
    <property type="entry name" value="LysR_subst-bd"/>
</dbReference>
<dbReference type="Proteomes" id="UP000199473">
    <property type="component" value="Unassembled WGS sequence"/>
</dbReference>
<keyword evidence="7" id="KW-1185">Reference proteome</keyword>
<dbReference type="EMBL" id="FOSQ01000003">
    <property type="protein sequence ID" value="SFK50614.1"/>
    <property type="molecule type" value="Genomic_DNA"/>
</dbReference>
<dbReference type="AlphaFoldDB" id="A0A1I4A2M9"/>
<proteinExistence type="inferred from homology"/>
<protein>
    <submittedName>
        <fullName evidence="6">DNA-binding transcriptional regulator, LysR family</fullName>
    </submittedName>
</protein>
<dbReference type="RefSeq" id="WP_092959204.1">
    <property type="nucleotide sequence ID" value="NZ_FOSQ01000003.1"/>
</dbReference>
<keyword evidence="3 6" id="KW-0238">DNA-binding</keyword>
<dbReference type="PANTHER" id="PTHR30537">
    <property type="entry name" value="HTH-TYPE TRANSCRIPTIONAL REGULATOR"/>
    <property type="match status" value="1"/>
</dbReference>
<accession>A0A1I4A2M9</accession>
<dbReference type="PANTHER" id="PTHR30537:SF66">
    <property type="entry name" value="IRON-REGULATED VIRULENCE REGULATORY PROTEIN IRGB"/>
    <property type="match status" value="1"/>
</dbReference>
<dbReference type="PROSITE" id="PS50931">
    <property type="entry name" value="HTH_LYSR"/>
    <property type="match status" value="1"/>
</dbReference>
<dbReference type="GO" id="GO:0043565">
    <property type="term" value="F:sequence-specific DNA binding"/>
    <property type="evidence" value="ECO:0007669"/>
    <property type="project" value="TreeGrafter"/>
</dbReference>
<evidence type="ECO:0000256" key="2">
    <source>
        <dbReference type="ARBA" id="ARBA00023015"/>
    </source>
</evidence>
<evidence type="ECO:0000256" key="4">
    <source>
        <dbReference type="ARBA" id="ARBA00023163"/>
    </source>
</evidence>
<evidence type="ECO:0000256" key="3">
    <source>
        <dbReference type="ARBA" id="ARBA00023125"/>
    </source>
</evidence>
<dbReference type="InterPro" id="IPR000847">
    <property type="entry name" value="LysR_HTH_N"/>
</dbReference>
<dbReference type="Pfam" id="PF00126">
    <property type="entry name" value="HTH_1"/>
    <property type="match status" value="1"/>
</dbReference>
<dbReference type="STRING" id="1123062.SAMN02745775_10392"/>
<dbReference type="Gene3D" id="1.10.10.10">
    <property type="entry name" value="Winged helix-like DNA-binding domain superfamily/Winged helix DNA-binding domain"/>
    <property type="match status" value="1"/>
</dbReference>
<dbReference type="GO" id="GO:0003700">
    <property type="term" value="F:DNA-binding transcription factor activity"/>
    <property type="evidence" value="ECO:0007669"/>
    <property type="project" value="InterPro"/>
</dbReference>
<evidence type="ECO:0000313" key="7">
    <source>
        <dbReference type="Proteomes" id="UP000199473"/>
    </source>
</evidence>
<keyword evidence="4" id="KW-0804">Transcription</keyword>
<dbReference type="InterPro" id="IPR036388">
    <property type="entry name" value="WH-like_DNA-bd_sf"/>
</dbReference>
<dbReference type="SUPFAM" id="SSF53850">
    <property type="entry name" value="Periplasmic binding protein-like II"/>
    <property type="match status" value="1"/>
</dbReference>
<evidence type="ECO:0000259" key="5">
    <source>
        <dbReference type="PROSITE" id="PS50931"/>
    </source>
</evidence>
<dbReference type="Gene3D" id="3.40.190.290">
    <property type="match status" value="1"/>
</dbReference>
<organism evidence="6 7">
    <name type="scientific">Falsiroseomonas stagni DSM 19981</name>
    <dbReference type="NCBI Taxonomy" id="1123062"/>
    <lineage>
        <taxon>Bacteria</taxon>
        <taxon>Pseudomonadati</taxon>
        <taxon>Pseudomonadota</taxon>
        <taxon>Alphaproteobacteria</taxon>
        <taxon>Acetobacterales</taxon>
        <taxon>Roseomonadaceae</taxon>
        <taxon>Falsiroseomonas</taxon>
    </lineage>
</organism>
<dbReference type="InterPro" id="IPR036390">
    <property type="entry name" value="WH_DNA-bd_sf"/>
</dbReference>
<dbReference type="InterPro" id="IPR058163">
    <property type="entry name" value="LysR-type_TF_proteobact-type"/>
</dbReference>
<dbReference type="OrthoDB" id="9812435at2"/>
<comment type="similarity">
    <text evidence="1">Belongs to the LysR transcriptional regulatory family.</text>
</comment>
<dbReference type="GO" id="GO:0006351">
    <property type="term" value="P:DNA-templated transcription"/>
    <property type="evidence" value="ECO:0007669"/>
    <property type="project" value="TreeGrafter"/>
</dbReference>
<dbReference type="CDD" id="cd08422">
    <property type="entry name" value="PBP2_CrgA_like"/>
    <property type="match status" value="1"/>
</dbReference>